<organism evidence="1 2">
    <name type="scientific">Acanthoscelides obtectus</name>
    <name type="common">Bean weevil</name>
    <name type="synonym">Bruchus obtectus</name>
    <dbReference type="NCBI Taxonomy" id="200917"/>
    <lineage>
        <taxon>Eukaryota</taxon>
        <taxon>Metazoa</taxon>
        <taxon>Ecdysozoa</taxon>
        <taxon>Arthropoda</taxon>
        <taxon>Hexapoda</taxon>
        <taxon>Insecta</taxon>
        <taxon>Pterygota</taxon>
        <taxon>Neoptera</taxon>
        <taxon>Endopterygota</taxon>
        <taxon>Coleoptera</taxon>
        <taxon>Polyphaga</taxon>
        <taxon>Cucujiformia</taxon>
        <taxon>Chrysomeloidea</taxon>
        <taxon>Chrysomelidae</taxon>
        <taxon>Bruchinae</taxon>
        <taxon>Bruchini</taxon>
        <taxon>Acanthoscelides</taxon>
    </lineage>
</organism>
<evidence type="ECO:0000313" key="1">
    <source>
        <dbReference type="EMBL" id="CAH1978699.1"/>
    </source>
</evidence>
<evidence type="ECO:0000313" key="2">
    <source>
        <dbReference type="Proteomes" id="UP001152888"/>
    </source>
</evidence>
<proteinExistence type="predicted"/>
<accession>A0A9P0KPD9</accession>
<dbReference type="Proteomes" id="UP001152888">
    <property type="component" value="Unassembled WGS sequence"/>
</dbReference>
<comment type="caution">
    <text evidence="1">The sequence shown here is derived from an EMBL/GenBank/DDBJ whole genome shotgun (WGS) entry which is preliminary data.</text>
</comment>
<name>A0A9P0KPD9_ACAOB</name>
<dbReference type="EMBL" id="CAKOFQ010006874">
    <property type="protein sequence ID" value="CAH1978699.1"/>
    <property type="molecule type" value="Genomic_DNA"/>
</dbReference>
<gene>
    <name evidence="1" type="ORF">ACAOBT_LOCUS13229</name>
</gene>
<dbReference type="AlphaFoldDB" id="A0A9P0KPD9"/>
<protein>
    <submittedName>
        <fullName evidence="1">Uncharacterized protein</fullName>
    </submittedName>
</protein>
<sequence length="35" mass="3915">MRSNQFSKHLFQSIAGRSKTAFLNALTASSSDWNL</sequence>
<keyword evidence="2" id="KW-1185">Reference proteome</keyword>
<reference evidence="1" key="1">
    <citation type="submission" date="2022-03" db="EMBL/GenBank/DDBJ databases">
        <authorList>
            <person name="Sayadi A."/>
        </authorList>
    </citation>
    <scope>NUCLEOTIDE SEQUENCE</scope>
</reference>